<evidence type="ECO:0000256" key="1">
    <source>
        <dbReference type="ARBA" id="ARBA00009865"/>
    </source>
</evidence>
<organism evidence="8 9">
    <name type="scientific">Lutibacter oricola</name>
    <dbReference type="NCBI Taxonomy" id="762486"/>
    <lineage>
        <taxon>Bacteria</taxon>
        <taxon>Pseudomonadati</taxon>
        <taxon>Bacteroidota</taxon>
        <taxon>Flavobacteriia</taxon>
        <taxon>Flavobacteriales</taxon>
        <taxon>Flavobacteriaceae</taxon>
        <taxon>Lutibacter</taxon>
    </lineage>
</organism>
<dbReference type="AlphaFoldDB" id="A0A1H2VPX3"/>
<comment type="similarity">
    <text evidence="1 6">Belongs to the glycosyl hydrolase 43 family.</text>
</comment>
<dbReference type="SUPFAM" id="SSF75005">
    <property type="entry name" value="Arabinanase/levansucrase/invertase"/>
    <property type="match status" value="1"/>
</dbReference>
<dbReference type="Gene3D" id="2.60.120.200">
    <property type="match status" value="1"/>
</dbReference>
<accession>A0A1H2VPX3</accession>
<feature type="active site" description="Proton acceptor" evidence="4">
    <location>
        <position position="44"/>
    </location>
</feature>
<dbReference type="EMBL" id="FNNJ01000002">
    <property type="protein sequence ID" value="SDW70405.1"/>
    <property type="molecule type" value="Genomic_DNA"/>
</dbReference>
<dbReference type="GO" id="GO:0005975">
    <property type="term" value="P:carbohydrate metabolic process"/>
    <property type="evidence" value="ECO:0007669"/>
    <property type="project" value="InterPro"/>
</dbReference>
<feature type="site" description="Important for catalytic activity, responsible for pKa modulation of the active site Glu and correct orientation of both the proton donor and substrate" evidence="5">
    <location>
        <position position="151"/>
    </location>
</feature>
<name>A0A1H2VPX3_9FLAO</name>
<dbReference type="Proteomes" id="UP000199595">
    <property type="component" value="Unassembled WGS sequence"/>
</dbReference>
<gene>
    <name evidence="8" type="ORF">SAMN05444411_10212</name>
</gene>
<dbReference type="GO" id="GO:0004553">
    <property type="term" value="F:hydrolase activity, hydrolyzing O-glycosyl compounds"/>
    <property type="evidence" value="ECO:0007669"/>
    <property type="project" value="InterPro"/>
</dbReference>
<dbReference type="CDD" id="cd18617">
    <property type="entry name" value="GH43_XynB-like"/>
    <property type="match status" value="1"/>
</dbReference>
<keyword evidence="9" id="KW-1185">Reference proteome</keyword>
<feature type="active site" description="Proton donor" evidence="4">
    <location>
        <position position="217"/>
    </location>
</feature>
<proteinExistence type="inferred from homology"/>
<evidence type="ECO:0000256" key="2">
    <source>
        <dbReference type="ARBA" id="ARBA00022801"/>
    </source>
</evidence>
<evidence type="ECO:0000259" key="7">
    <source>
        <dbReference type="Pfam" id="PF17851"/>
    </source>
</evidence>
<dbReference type="InterPro" id="IPR023296">
    <property type="entry name" value="Glyco_hydro_beta-prop_sf"/>
</dbReference>
<dbReference type="SUPFAM" id="SSF49899">
    <property type="entry name" value="Concanavalin A-like lectins/glucanases"/>
    <property type="match status" value="1"/>
</dbReference>
<dbReference type="OrthoDB" id="9801455at2"/>
<reference evidence="8 9" key="1">
    <citation type="submission" date="2016-10" db="EMBL/GenBank/DDBJ databases">
        <authorList>
            <person name="de Groot N.N."/>
        </authorList>
    </citation>
    <scope>NUCLEOTIDE SEQUENCE [LARGE SCALE GENOMIC DNA]</scope>
    <source>
        <strain evidence="8 9">DSM 24956</strain>
    </source>
</reference>
<dbReference type="InterPro" id="IPR041542">
    <property type="entry name" value="GH43_C2"/>
</dbReference>
<dbReference type="PANTHER" id="PTHR42812">
    <property type="entry name" value="BETA-XYLOSIDASE"/>
    <property type="match status" value="1"/>
</dbReference>
<evidence type="ECO:0000256" key="4">
    <source>
        <dbReference type="PIRSR" id="PIRSR606710-1"/>
    </source>
</evidence>
<dbReference type="PANTHER" id="PTHR42812:SF12">
    <property type="entry name" value="BETA-XYLOSIDASE-RELATED"/>
    <property type="match status" value="1"/>
</dbReference>
<keyword evidence="3 6" id="KW-0326">Glycosidase</keyword>
<dbReference type="RefSeq" id="WP_090120436.1">
    <property type="nucleotide sequence ID" value="NZ_FNNJ01000002.1"/>
</dbReference>
<dbReference type="InterPro" id="IPR051795">
    <property type="entry name" value="Glycosyl_Hydrlase_43"/>
</dbReference>
<evidence type="ECO:0000256" key="6">
    <source>
        <dbReference type="RuleBase" id="RU361187"/>
    </source>
</evidence>
<dbReference type="Gene3D" id="2.115.10.20">
    <property type="entry name" value="Glycosyl hydrolase domain, family 43"/>
    <property type="match status" value="1"/>
</dbReference>
<evidence type="ECO:0000256" key="3">
    <source>
        <dbReference type="ARBA" id="ARBA00023295"/>
    </source>
</evidence>
<dbReference type="Pfam" id="PF17851">
    <property type="entry name" value="GH43_C2"/>
    <property type="match status" value="1"/>
</dbReference>
<evidence type="ECO:0000313" key="9">
    <source>
        <dbReference type="Proteomes" id="UP000199595"/>
    </source>
</evidence>
<evidence type="ECO:0000256" key="5">
    <source>
        <dbReference type="PIRSR" id="PIRSR606710-2"/>
    </source>
</evidence>
<dbReference type="Pfam" id="PF04616">
    <property type="entry name" value="Glyco_hydro_43"/>
    <property type="match status" value="1"/>
</dbReference>
<dbReference type="PROSITE" id="PS51257">
    <property type="entry name" value="PROKAR_LIPOPROTEIN"/>
    <property type="match status" value="1"/>
</dbReference>
<dbReference type="STRING" id="762486.SAMN05444411_10212"/>
<dbReference type="InterPro" id="IPR006710">
    <property type="entry name" value="Glyco_hydro_43"/>
</dbReference>
<feature type="domain" description="Beta-xylosidase C-terminal Concanavalin A-like" evidence="7">
    <location>
        <begin position="361"/>
        <end position="554"/>
    </location>
</feature>
<keyword evidence="2 6" id="KW-0378">Hydrolase</keyword>
<sequence length="557" mass="63361">MKNIRVLITIIVFVFITSGCGKNKPVEPKINEYSNPILQGFYPDPSICKAHDSYYLVNSTFAYFPGIPIFKSNDLVNWEQIGNVLDRPEQLDLDGLDVSRGVFAPAIRYNNGIYYVTCTIVAGKNNFFVTATNPEGPWSNPIWLPEVEGIDPSLFFDDNGKVYIIYNSDAPDKKPLYEGHRTIKMYEIDVVKGSVVGEPIILVNGGSDFSKKPIWIEGPHIYKKNSFYYLLAAEGGTAEDHSEVVFRSENVKGPYISYKNNPILSQRHLKEDRPNPITSVGHADIIEDANGDWWGVFLGCRPYEDNHYNTGRETFMAPVKWENNWPVFDLGGDVVKQSYPTPNNIVKQKESFKHSGNYTFKEEFDNAELDFEWLFLRTPREKWYNISNGSLQINTRSESVSNLVNPSFIGYRQQHSQGSVSTEMDFNTSKENEKAGLIAFQNNEYFYYMCKSVSKGKPVIQLFQSTKDSMKLLVEKPLKSSASVKLKIEAKGSAYSFLYAEEQNQWKTLKDNVNARFLSTKTAGGFVGTIYAMYTTSLGEESKNVAQYNWFQIENIK</sequence>
<protein>
    <submittedName>
        <fullName evidence="8">Alpha-N-arabinofuranosidase</fullName>
    </submittedName>
</protein>
<evidence type="ECO:0000313" key="8">
    <source>
        <dbReference type="EMBL" id="SDW70405.1"/>
    </source>
</evidence>
<dbReference type="InterPro" id="IPR013320">
    <property type="entry name" value="ConA-like_dom_sf"/>
</dbReference>